<gene>
    <name evidence="3 4" type="primary">cheD</name>
    <name evidence="4" type="ORF">DEAC_c30030</name>
</gene>
<keyword evidence="1 3" id="KW-0145">Chemotaxis</keyword>
<sequence length="160" mass="16967">MSGIITVGMADFKTAKSPDLLMTAGLGSCIGICVYDPALKLGGMAHIMLPTSIGSQGGNPMKYADTALELMLRQILDMGASQSRLKAKIAGGAQMFSFPGKTPVLKIGDRNAEAVEQELKKHRIPLLVSDVGGSFGRTIHFNVATGELRIRTINHGEKVV</sequence>
<dbReference type="SUPFAM" id="SSF64438">
    <property type="entry name" value="CNF1/YfiH-like putative cysteine hydrolases"/>
    <property type="match status" value="1"/>
</dbReference>
<dbReference type="AlphaFoldDB" id="A0A0J1IK31"/>
<evidence type="ECO:0000256" key="1">
    <source>
        <dbReference type="ARBA" id="ARBA00022500"/>
    </source>
</evidence>
<evidence type="ECO:0000256" key="2">
    <source>
        <dbReference type="ARBA" id="ARBA00022801"/>
    </source>
</evidence>
<comment type="similarity">
    <text evidence="3">Belongs to the CheD family.</text>
</comment>
<dbReference type="RefSeq" id="WP_047810826.1">
    <property type="nucleotide sequence ID" value="NZ_LDZY01000010.1"/>
</dbReference>
<comment type="catalytic activity">
    <reaction evidence="3">
        <text>L-glutaminyl-[protein] + H2O = L-glutamyl-[protein] + NH4(+)</text>
        <dbReference type="Rhea" id="RHEA:16441"/>
        <dbReference type="Rhea" id="RHEA-COMP:10207"/>
        <dbReference type="Rhea" id="RHEA-COMP:10208"/>
        <dbReference type="ChEBI" id="CHEBI:15377"/>
        <dbReference type="ChEBI" id="CHEBI:28938"/>
        <dbReference type="ChEBI" id="CHEBI:29973"/>
        <dbReference type="ChEBI" id="CHEBI:30011"/>
        <dbReference type="EC" id="3.5.1.44"/>
    </reaction>
</comment>
<dbReference type="PANTHER" id="PTHR35147">
    <property type="entry name" value="CHEMORECEPTOR GLUTAMINE DEAMIDASE CHED-RELATED"/>
    <property type="match status" value="1"/>
</dbReference>
<evidence type="ECO:0000256" key="3">
    <source>
        <dbReference type="HAMAP-Rule" id="MF_01440"/>
    </source>
</evidence>
<dbReference type="Gene3D" id="3.30.1330.200">
    <property type="match status" value="1"/>
</dbReference>
<reference evidence="4 5" key="1">
    <citation type="submission" date="2015-06" db="EMBL/GenBank/DDBJ databases">
        <title>Draft genome of the moderately acidophilic sulfate reducer Candidatus Desulfosporosinus acididurans strain M1.</title>
        <authorList>
            <person name="Poehlein A."/>
            <person name="Petzsch P."/>
            <person name="Johnson B.D."/>
            <person name="Schloemann M."/>
            <person name="Daniel R."/>
            <person name="Muehling M."/>
        </authorList>
    </citation>
    <scope>NUCLEOTIDE SEQUENCE [LARGE SCALE GENOMIC DNA]</scope>
    <source>
        <strain evidence="4 5">M1</strain>
    </source>
</reference>
<dbReference type="STRING" id="476652.DEAC_c30030"/>
<dbReference type="Pfam" id="PF03975">
    <property type="entry name" value="CheD"/>
    <property type="match status" value="1"/>
</dbReference>
<keyword evidence="5" id="KW-1185">Reference proteome</keyword>
<dbReference type="EMBL" id="LDZY01000010">
    <property type="protein sequence ID" value="KLU65036.1"/>
    <property type="molecule type" value="Genomic_DNA"/>
</dbReference>
<name>A0A0J1IK31_9FIRM</name>
<evidence type="ECO:0000313" key="4">
    <source>
        <dbReference type="EMBL" id="KLU65036.1"/>
    </source>
</evidence>
<dbReference type="Proteomes" id="UP000036356">
    <property type="component" value="Unassembled WGS sequence"/>
</dbReference>
<dbReference type="GO" id="GO:0050568">
    <property type="term" value="F:protein-glutamine glutaminase activity"/>
    <property type="evidence" value="ECO:0007669"/>
    <property type="project" value="UniProtKB-UniRule"/>
</dbReference>
<dbReference type="InterPro" id="IPR038592">
    <property type="entry name" value="CheD-like_sf"/>
</dbReference>
<dbReference type="PANTHER" id="PTHR35147:SF1">
    <property type="entry name" value="CHEMORECEPTOR GLUTAMINE DEAMIDASE CHED-RELATED"/>
    <property type="match status" value="1"/>
</dbReference>
<dbReference type="InterPro" id="IPR005659">
    <property type="entry name" value="Chemorcpt_Glu_NH3ase_CheD"/>
</dbReference>
<dbReference type="GO" id="GO:0006935">
    <property type="term" value="P:chemotaxis"/>
    <property type="evidence" value="ECO:0007669"/>
    <property type="project" value="UniProtKB-UniRule"/>
</dbReference>
<dbReference type="CDD" id="cd16352">
    <property type="entry name" value="CheD"/>
    <property type="match status" value="1"/>
</dbReference>
<dbReference type="InterPro" id="IPR011324">
    <property type="entry name" value="Cytotoxic_necrot_fac-like_cat"/>
</dbReference>
<protein>
    <recommendedName>
        <fullName evidence="3">Probable chemoreceptor glutamine deamidase CheD</fullName>
        <ecNumber evidence="3">3.5.1.44</ecNumber>
    </recommendedName>
</protein>
<proteinExistence type="inferred from homology"/>
<comment type="function">
    <text evidence="3">Probably deamidates glutamine residues to glutamate on methyl-accepting chemotaxis receptors (MCPs), playing an important role in chemotaxis.</text>
</comment>
<organism evidence="4 5">
    <name type="scientific">Desulfosporosinus acididurans</name>
    <dbReference type="NCBI Taxonomy" id="476652"/>
    <lineage>
        <taxon>Bacteria</taxon>
        <taxon>Bacillati</taxon>
        <taxon>Bacillota</taxon>
        <taxon>Clostridia</taxon>
        <taxon>Eubacteriales</taxon>
        <taxon>Desulfitobacteriaceae</taxon>
        <taxon>Desulfosporosinus</taxon>
    </lineage>
</organism>
<dbReference type="HAMAP" id="MF_01440">
    <property type="entry name" value="CheD"/>
    <property type="match status" value="1"/>
</dbReference>
<accession>A0A0J1IK31</accession>
<comment type="caution">
    <text evidence="4">The sequence shown here is derived from an EMBL/GenBank/DDBJ whole genome shotgun (WGS) entry which is preliminary data.</text>
</comment>
<dbReference type="EC" id="3.5.1.44" evidence="3"/>
<keyword evidence="4" id="KW-0675">Receptor</keyword>
<dbReference type="PATRIC" id="fig|476652.3.peg.3162"/>
<evidence type="ECO:0000313" key="5">
    <source>
        <dbReference type="Proteomes" id="UP000036356"/>
    </source>
</evidence>
<keyword evidence="2 3" id="KW-0378">Hydrolase</keyword>